<dbReference type="EMBL" id="GL996500">
    <property type="protein sequence ID" value="EGW34018.1"/>
    <property type="molecule type" value="Genomic_DNA"/>
</dbReference>
<gene>
    <name evidence="2" type="ORF">SPAPADRAFT_65206</name>
</gene>
<proteinExistence type="predicted"/>
<sequence>MKFSTTILATLITLTSATGIHELNAIYVAKVMKRDECSICEKVGPKLEQCFPDYPNYDAVKVATCVCKFDDKFFADYIDCITNCDRFQNNLSSDIDDPKALKQAFCKVAGESSSSAAAAADDSDVAAAVDGQVNTATKNSASTIGVSFIALLGISLL</sequence>
<dbReference type="AlphaFoldDB" id="G3AJW7"/>
<evidence type="ECO:0000313" key="3">
    <source>
        <dbReference type="Proteomes" id="UP000000709"/>
    </source>
</evidence>
<feature type="chain" id="PRO_5003442182" description="Extracellular membrane protein CFEM domain-containing protein" evidence="1">
    <location>
        <begin position="18"/>
        <end position="157"/>
    </location>
</feature>
<evidence type="ECO:0000256" key="1">
    <source>
        <dbReference type="SAM" id="SignalP"/>
    </source>
</evidence>
<accession>G3AJW7</accession>
<dbReference type="HOGENOM" id="CLU_1504358_0_0_1"/>
<protein>
    <recommendedName>
        <fullName evidence="4">Extracellular membrane protein CFEM domain-containing protein</fullName>
    </recommendedName>
</protein>
<feature type="signal peptide" evidence="1">
    <location>
        <begin position="1"/>
        <end position="17"/>
    </location>
</feature>
<organism evidence="3">
    <name type="scientific">Spathaspora passalidarum (strain NRRL Y-27907 / 11-Y1)</name>
    <dbReference type="NCBI Taxonomy" id="619300"/>
    <lineage>
        <taxon>Eukaryota</taxon>
        <taxon>Fungi</taxon>
        <taxon>Dikarya</taxon>
        <taxon>Ascomycota</taxon>
        <taxon>Saccharomycotina</taxon>
        <taxon>Pichiomycetes</taxon>
        <taxon>Debaryomycetaceae</taxon>
        <taxon>Spathaspora</taxon>
    </lineage>
</organism>
<keyword evidence="3" id="KW-1185">Reference proteome</keyword>
<dbReference type="Proteomes" id="UP000000709">
    <property type="component" value="Unassembled WGS sequence"/>
</dbReference>
<dbReference type="InParanoid" id="G3AJW7"/>
<dbReference type="RefSeq" id="XP_007373602.1">
    <property type="nucleotide sequence ID" value="XM_007373540.1"/>
</dbReference>
<reference evidence="2 3" key="1">
    <citation type="journal article" date="2011" name="Proc. Natl. Acad. Sci. U.S.A.">
        <title>Comparative genomics of xylose-fermenting fungi for enhanced biofuel production.</title>
        <authorList>
            <person name="Wohlbach D.J."/>
            <person name="Kuo A."/>
            <person name="Sato T.K."/>
            <person name="Potts K.M."/>
            <person name="Salamov A.A."/>
            <person name="LaButti K.M."/>
            <person name="Sun H."/>
            <person name="Clum A."/>
            <person name="Pangilinan J.L."/>
            <person name="Lindquist E.A."/>
            <person name="Lucas S."/>
            <person name="Lapidus A."/>
            <person name="Jin M."/>
            <person name="Gunawan C."/>
            <person name="Balan V."/>
            <person name="Dale B.E."/>
            <person name="Jeffries T.W."/>
            <person name="Zinkel R."/>
            <person name="Barry K.W."/>
            <person name="Grigoriev I.V."/>
            <person name="Gasch A.P."/>
        </authorList>
    </citation>
    <scope>NUCLEOTIDE SEQUENCE [LARGE SCALE GENOMIC DNA]</scope>
    <source>
        <strain evidence="3">NRRL Y-27907 / 11-Y1</strain>
    </source>
</reference>
<dbReference type="GeneID" id="18875028"/>
<dbReference type="KEGG" id="spaa:SPAPADRAFT_65206"/>
<evidence type="ECO:0008006" key="4">
    <source>
        <dbReference type="Google" id="ProtNLM"/>
    </source>
</evidence>
<name>G3AJW7_SPAPN</name>
<keyword evidence="1" id="KW-0732">Signal</keyword>
<evidence type="ECO:0000313" key="2">
    <source>
        <dbReference type="EMBL" id="EGW34018.1"/>
    </source>
</evidence>